<sequence length="44" mass="5095">MARTEEAHLDDETARRRRIEQIQELAADPRLDGEELYDASGLPR</sequence>
<dbReference type="Proteomes" id="UP000587211">
    <property type="component" value="Unassembled WGS sequence"/>
</dbReference>
<protein>
    <submittedName>
        <fullName evidence="1">Uncharacterized protein</fullName>
    </submittedName>
</protein>
<keyword evidence="2" id="KW-1185">Reference proteome</keyword>
<comment type="caution">
    <text evidence="1">The sequence shown here is derived from an EMBL/GenBank/DDBJ whole genome shotgun (WGS) entry which is preliminary data.</text>
</comment>
<evidence type="ECO:0000313" key="1">
    <source>
        <dbReference type="EMBL" id="NYI38834.1"/>
    </source>
</evidence>
<gene>
    <name evidence="1" type="ORF">BJ975_002209</name>
</gene>
<dbReference type="RefSeq" id="WP_263280662.1">
    <property type="nucleotide sequence ID" value="NZ_BAAAMP010000002.1"/>
</dbReference>
<reference evidence="1 2" key="1">
    <citation type="submission" date="2020-07" db="EMBL/GenBank/DDBJ databases">
        <title>Sequencing the genomes of 1000 actinobacteria strains.</title>
        <authorList>
            <person name="Klenk H.-P."/>
        </authorList>
    </citation>
    <scope>NUCLEOTIDE SEQUENCE [LARGE SCALE GENOMIC DNA]</scope>
    <source>
        <strain evidence="1 2">DSM 19087</strain>
    </source>
</reference>
<proteinExistence type="predicted"/>
<accession>A0ABX2SIW4</accession>
<name>A0ABX2SIW4_9ACTN</name>
<evidence type="ECO:0000313" key="2">
    <source>
        <dbReference type="Proteomes" id="UP000587211"/>
    </source>
</evidence>
<dbReference type="EMBL" id="JACBZN010000001">
    <property type="protein sequence ID" value="NYI38834.1"/>
    <property type="molecule type" value="Genomic_DNA"/>
</dbReference>
<organism evidence="1 2">
    <name type="scientific">Aeromicrobium tamlense</name>
    <dbReference type="NCBI Taxonomy" id="375541"/>
    <lineage>
        <taxon>Bacteria</taxon>
        <taxon>Bacillati</taxon>
        <taxon>Actinomycetota</taxon>
        <taxon>Actinomycetes</taxon>
        <taxon>Propionibacteriales</taxon>
        <taxon>Nocardioidaceae</taxon>
        <taxon>Aeromicrobium</taxon>
    </lineage>
</organism>